<keyword evidence="5" id="KW-1185">Reference proteome</keyword>
<dbReference type="OrthoDB" id="44091at2157"/>
<dbReference type="STRING" id="1293036.GCA_001315825_00692"/>
<name>A0A2U9IV35_9CREN</name>
<dbReference type="KEGG" id="mhk:DFR87_09720"/>
<dbReference type="AlphaFoldDB" id="A0A2U9IV35"/>
<dbReference type="RefSeq" id="WP_110369436.1">
    <property type="nucleotide sequence ID" value="NZ_CP029287.2"/>
</dbReference>
<reference evidence="4" key="1">
    <citation type="submission" date="2018-05" db="EMBL/GenBank/DDBJ databases">
        <title>Complete Genome Sequences of Extremely Thermoacidophilic, Metal-Mobilizing Type-Strain Members of the Archaeal Family Sulfolobaceae: Acidianus brierleyi DSM-1651T, Acidianus sulfidivorans DSM-18786T, Metallosphaera hakonensis DSM-7519T, and Metallosphaera prunae DSM-10039T.</title>
        <authorList>
            <person name="Counts J.A."/>
            <person name="Kelly R.M."/>
        </authorList>
    </citation>
    <scope>NUCLEOTIDE SEQUENCE [LARGE SCALE GENOMIC DNA]</scope>
    <source>
        <strain evidence="4">HO1-1</strain>
    </source>
</reference>
<dbReference type="EC" id="3.1.4.58" evidence="2"/>
<comment type="function">
    <text evidence="2">Hydrolyzes RNA 2',3'-cyclic phosphodiester to an RNA 2'-phosphomonoester.</text>
</comment>
<feature type="active site" description="Proton donor" evidence="2">
    <location>
        <position position="38"/>
    </location>
</feature>
<dbReference type="Gene3D" id="3.90.1140.10">
    <property type="entry name" value="Cyclic phosphodiesterase"/>
    <property type="match status" value="1"/>
</dbReference>
<dbReference type="Proteomes" id="UP000247586">
    <property type="component" value="Chromosome"/>
</dbReference>
<gene>
    <name evidence="4" type="primary">thpR</name>
    <name evidence="4" type="ORF">DFR87_09720</name>
</gene>
<evidence type="ECO:0000313" key="5">
    <source>
        <dbReference type="Proteomes" id="UP000247586"/>
    </source>
</evidence>
<sequence>MRLFIGIPVHEESWVKELLATVQGTGADIKLVEPQNVHITLAFLGEVWDDRVGLVKESLDELNFSPFKIGFKGLGAFPSVSRPRVVWVGITEGFNELKRIRSSLVKSLTSRRIRVEEEQFVPHLTLGRVKGPRGVLELAKLISEMADKEFGEEEVREVTLFRSTLTPKGPIYDPLHRKVA</sequence>
<feature type="domain" description="Phosphoesterase HXTX" evidence="3">
    <location>
        <begin position="15"/>
        <end position="87"/>
    </location>
</feature>
<dbReference type="SUPFAM" id="SSF55144">
    <property type="entry name" value="LigT-like"/>
    <property type="match status" value="1"/>
</dbReference>
<keyword evidence="1 2" id="KW-0378">Hydrolase</keyword>
<feature type="short sequence motif" description="HXTX 2" evidence="2">
    <location>
        <begin position="123"/>
        <end position="126"/>
    </location>
</feature>
<dbReference type="InterPro" id="IPR014051">
    <property type="entry name" value="Phosphoesterase_HXTX"/>
</dbReference>
<feature type="domain" description="Phosphoesterase HXTX" evidence="3">
    <location>
        <begin position="94"/>
        <end position="172"/>
    </location>
</feature>
<dbReference type="NCBIfam" id="TIGR02258">
    <property type="entry name" value="2_5_ligase"/>
    <property type="match status" value="1"/>
</dbReference>
<proteinExistence type="inferred from homology"/>
<accession>A0A2U9IV35</accession>
<dbReference type="Pfam" id="PF02834">
    <property type="entry name" value="LigT_PEase"/>
    <property type="match status" value="2"/>
</dbReference>
<dbReference type="EMBL" id="CP029287">
    <property type="protein sequence ID" value="AWR99919.1"/>
    <property type="molecule type" value="Genomic_DNA"/>
</dbReference>
<dbReference type="PANTHER" id="PTHR35561:SF1">
    <property type="entry name" value="RNA 2',3'-CYCLIC PHOSPHODIESTERASE"/>
    <property type="match status" value="1"/>
</dbReference>
<evidence type="ECO:0000256" key="1">
    <source>
        <dbReference type="ARBA" id="ARBA00022801"/>
    </source>
</evidence>
<evidence type="ECO:0000256" key="2">
    <source>
        <dbReference type="HAMAP-Rule" id="MF_01940"/>
    </source>
</evidence>
<evidence type="ECO:0000259" key="3">
    <source>
        <dbReference type="Pfam" id="PF02834"/>
    </source>
</evidence>
<dbReference type="GeneID" id="36835620"/>
<dbReference type="PANTHER" id="PTHR35561">
    <property type="entry name" value="RNA 2',3'-CYCLIC PHOSPHODIESTERASE"/>
    <property type="match status" value="1"/>
</dbReference>
<feature type="short sequence motif" description="HXTX 1" evidence="2">
    <location>
        <begin position="38"/>
        <end position="41"/>
    </location>
</feature>
<dbReference type="GO" id="GO:0008664">
    <property type="term" value="F:RNA 2',3'-cyclic 3'-phosphodiesterase activity"/>
    <property type="evidence" value="ECO:0007669"/>
    <property type="project" value="UniProtKB-EC"/>
</dbReference>
<dbReference type="InterPro" id="IPR009097">
    <property type="entry name" value="Cyclic_Pdiesterase"/>
</dbReference>
<organism evidence="4 5">
    <name type="scientific">Metallosphaera hakonensis JCM 8857 = DSM 7519</name>
    <dbReference type="NCBI Taxonomy" id="1293036"/>
    <lineage>
        <taxon>Archaea</taxon>
        <taxon>Thermoproteota</taxon>
        <taxon>Thermoprotei</taxon>
        <taxon>Sulfolobales</taxon>
        <taxon>Sulfolobaceae</taxon>
        <taxon>Metallosphaera</taxon>
    </lineage>
</organism>
<protein>
    <recommendedName>
        <fullName evidence="2">RNA 2',3'-cyclic phosphodiesterase</fullName>
        <shortName evidence="2">RNA 2',3'-CPDase</shortName>
        <ecNumber evidence="2">3.1.4.58</ecNumber>
    </recommendedName>
</protein>
<feature type="active site" description="Proton acceptor" evidence="2">
    <location>
        <position position="123"/>
    </location>
</feature>
<dbReference type="GO" id="GO:0004113">
    <property type="term" value="F:2',3'-cyclic-nucleotide 3'-phosphodiesterase activity"/>
    <property type="evidence" value="ECO:0007669"/>
    <property type="project" value="InterPro"/>
</dbReference>
<comment type="catalytic activity">
    <reaction evidence="2">
        <text>a 3'-end 2',3'-cyclophospho-ribonucleotide-RNA + H2O = a 3'-end 2'-phospho-ribonucleotide-RNA + H(+)</text>
        <dbReference type="Rhea" id="RHEA:11828"/>
        <dbReference type="Rhea" id="RHEA-COMP:10464"/>
        <dbReference type="Rhea" id="RHEA-COMP:17353"/>
        <dbReference type="ChEBI" id="CHEBI:15377"/>
        <dbReference type="ChEBI" id="CHEBI:15378"/>
        <dbReference type="ChEBI" id="CHEBI:83064"/>
        <dbReference type="ChEBI" id="CHEBI:173113"/>
        <dbReference type="EC" id="3.1.4.58"/>
    </reaction>
</comment>
<dbReference type="InterPro" id="IPR004175">
    <property type="entry name" value="RNA_CPDase"/>
</dbReference>
<evidence type="ECO:0000313" key="4">
    <source>
        <dbReference type="EMBL" id="AWR99919.1"/>
    </source>
</evidence>
<comment type="similarity">
    <text evidence="2">Belongs to the 2H phosphoesterase superfamily. ThpR family.</text>
</comment>
<dbReference type="HAMAP" id="MF_01940">
    <property type="entry name" value="RNA_CPDase"/>
    <property type="match status" value="1"/>
</dbReference>